<evidence type="ECO:0000256" key="1">
    <source>
        <dbReference type="SAM" id="Phobius"/>
    </source>
</evidence>
<evidence type="ECO:0000313" key="2">
    <source>
        <dbReference type="EMBL" id="MCS2608504.1"/>
    </source>
</evidence>
<proteinExistence type="predicted"/>
<sequence>MSKPNRPLTGLETYYARTVYVRLILLKWVLLVLGILLTLLGIGLPVAFVVDDMRISPLMMMFLFALALVIFALGLFITAHGLWRQMTLSPTTTQLRGTLIEKRRTAVSPNTGSRSTHYEYYIDAIRICWPPNSEGIYRPLVGQYVALSVAMIDISSLQKLKTLLARLNKRLLGQDIDGVGIVLNHQGTINIHGVLAKYGRHYLLIHQLQWALSFCLFAALTLYIAMQPFMVTFIARTNVLLVLLAMVLYLLGVCTAGYFIFKGYQKIRKWLDPRYDDTPHEERLRG</sequence>
<evidence type="ECO:0000313" key="3">
    <source>
        <dbReference type="Proteomes" id="UP001165542"/>
    </source>
</evidence>
<dbReference type="Proteomes" id="UP001165542">
    <property type="component" value="Unassembled WGS sequence"/>
</dbReference>
<feature type="transmembrane region" description="Helical" evidence="1">
    <location>
        <begin position="240"/>
        <end position="261"/>
    </location>
</feature>
<comment type="caution">
    <text evidence="2">The sequence shown here is derived from an EMBL/GenBank/DDBJ whole genome shotgun (WGS) entry which is preliminary data.</text>
</comment>
<keyword evidence="3" id="KW-1185">Reference proteome</keyword>
<keyword evidence="1" id="KW-0812">Transmembrane</keyword>
<keyword evidence="1" id="KW-1133">Transmembrane helix</keyword>
<dbReference type="EMBL" id="JAJISC010000002">
    <property type="protein sequence ID" value="MCS2608504.1"/>
    <property type="molecule type" value="Genomic_DNA"/>
</dbReference>
<feature type="transmembrane region" description="Helical" evidence="1">
    <location>
        <begin position="62"/>
        <end position="83"/>
    </location>
</feature>
<protein>
    <submittedName>
        <fullName evidence="2">Uncharacterized protein</fullName>
    </submittedName>
</protein>
<feature type="transmembrane region" description="Helical" evidence="1">
    <location>
        <begin position="20"/>
        <end position="50"/>
    </location>
</feature>
<reference evidence="2" key="1">
    <citation type="submission" date="2021-11" db="EMBL/GenBank/DDBJ databases">
        <title>Halomonas sp., isolated from a coastal aquaculture zone in Dongshan Bay.</title>
        <authorList>
            <person name="Lin W."/>
        </authorList>
    </citation>
    <scope>NUCLEOTIDE SEQUENCE</scope>
    <source>
        <strain evidence="2">Yzlin-01</strain>
    </source>
</reference>
<organism evidence="2 3">
    <name type="scientific">Halomonas dongshanensis</name>
    <dbReference type="NCBI Taxonomy" id="2890835"/>
    <lineage>
        <taxon>Bacteria</taxon>
        <taxon>Pseudomonadati</taxon>
        <taxon>Pseudomonadota</taxon>
        <taxon>Gammaproteobacteria</taxon>
        <taxon>Oceanospirillales</taxon>
        <taxon>Halomonadaceae</taxon>
        <taxon>Halomonas</taxon>
    </lineage>
</organism>
<keyword evidence="1" id="KW-0472">Membrane</keyword>
<feature type="transmembrane region" description="Helical" evidence="1">
    <location>
        <begin position="210"/>
        <end position="234"/>
    </location>
</feature>
<gene>
    <name evidence="2" type="ORF">LLY24_04120</name>
</gene>
<dbReference type="RefSeq" id="WP_259035014.1">
    <property type="nucleotide sequence ID" value="NZ_JAJISC010000002.1"/>
</dbReference>
<name>A0ABT2EA97_9GAMM</name>
<accession>A0ABT2EA97</accession>